<dbReference type="InterPro" id="IPR031811">
    <property type="entry name" value="ALGX/ALGJ_SGNH-like"/>
</dbReference>
<evidence type="ECO:0000256" key="3">
    <source>
        <dbReference type="ARBA" id="ARBA00022679"/>
    </source>
</evidence>
<gene>
    <name evidence="8" type="ORF">JCR33_16190</name>
</gene>
<proteinExistence type="predicted"/>
<accession>A0A934IRD2</accession>
<keyword evidence="3" id="KW-0808">Transferase</keyword>
<evidence type="ECO:0000256" key="2">
    <source>
        <dbReference type="ARBA" id="ARBA00005182"/>
    </source>
</evidence>
<dbReference type="Proteomes" id="UP000609531">
    <property type="component" value="Unassembled WGS sequence"/>
</dbReference>
<evidence type="ECO:0000256" key="1">
    <source>
        <dbReference type="ARBA" id="ARBA00004418"/>
    </source>
</evidence>
<evidence type="ECO:0000256" key="4">
    <source>
        <dbReference type="ARBA" id="ARBA00022729"/>
    </source>
</evidence>
<evidence type="ECO:0000259" key="7">
    <source>
        <dbReference type="Pfam" id="PF16822"/>
    </source>
</evidence>
<evidence type="ECO:0000313" key="9">
    <source>
        <dbReference type="Proteomes" id="UP000609531"/>
    </source>
</evidence>
<comment type="caution">
    <text evidence="8">The sequence shown here is derived from an EMBL/GenBank/DDBJ whole genome shotgun (WGS) entry which is preliminary data.</text>
</comment>
<reference evidence="8" key="1">
    <citation type="submission" date="2020-12" db="EMBL/GenBank/DDBJ databases">
        <title>Bacterial taxonomy.</title>
        <authorList>
            <person name="Pan X."/>
        </authorList>
    </citation>
    <scope>NUCLEOTIDE SEQUENCE</scope>
    <source>
        <strain evidence="8">B2012</strain>
    </source>
</reference>
<evidence type="ECO:0000313" key="8">
    <source>
        <dbReference type="EMBL" id="MBJ3777248.1"/>
    </source>
</evidence>
<keyword evidence="6" id="KW-0016">Alginate biosynthesis</keyword>
<dbReference type="GO" id="GO:0042121">
    <property type="term" value="P:alginic acid biosynthetic process"/>
    <property type="evidence" value="ECO:0007669"/>
    <property type="project" value="UniProtKB-KW"/>
</dbReference>
<dbReference type="Pfam" id="PF16822">
    <property type="entry name" value="ALGX"/>
    <property type="match status" value="1"/>
</dbReference>
<dbReference type="GO" id="GO:0016740">
    <property type="term" value="F:transferase activity"/>
    <property type="evidence" value="ECO:0007669"/>
    <property type="project" value="UniProtKB-KW"/>
</dbReference>
<dbReference type="EMBL" id="JAEKJA010000013">
    <property type="protein sequence ID" value="MBJ3777248.1"/>
    <property type="molecule type" value="Genomic_DNA"/>
</dbReference>
<dbReference type="GO" id="GO:0042597">
    <property type="term" value="C:periplasmic space"/>
    <property type="evidence" value="ECO:0007669"/>
    <property type="project" value="UniProtKB-SubCell"/>
</dbReference>
<comment type="subcellular location">
    <subcellularLocation>
        <location evidence="1">Periplasm</location>
    </subcellularLocation>
</comment>
<keyword evidence="4" id="KW-0732">Signal</keyword>
<keyword evidence="9" id="KW-1185">Reference proteome</keyword>
<feature type="domain" description="AlgX/AlgJ SGNH hydrolase-like" evidence="7">
    <location>
        <begin position="12"/>
        <end position="180"/>
    </location>
</feature>
<sequence>MAIDVAPAPHKVLRGKDGWLFLNSGEHRQLDYLTAARTPSAASVGNFHANIARRADRCARAGWPYLHVVFPSKPVIMHEQLPDEVAGEVQSLFRRRYDRGDSRVFYPDALLQARGRIVPVFHKGDTHMTDGSSAIVAREILRRLGVSPPSIEDDFAFRTVPFLGDLQKLVGETTPERITVMTPYRLRATIFDNRDDLPGNTNNIAIIHTANARSDRRLLVFGDSFVRAALLFFAPAFRDILYVRSAHFDAGIAERFGPDFVLTATAERYLAAVDADDDLGATGILDALADSDDYRPDPAFTAALEATLAFVDEPARYAAWAATVEG</sequence>
<dbReference type="AlphaFoldDB" id="A0A934IRD2"/>
<keyword evidence="5" id="KW-0574">Periplasm</keyword>
<evidence type="ECO:0000256" key="5">
    <source>
        <dbReference type="ARBA" id="ARBA00022764"/>
    </source>
</evidence>
<evidence type="ECO:0000256" key="6">
    <source>
        <dbReference type="ARBA" id="ARBA00022841"/>
    </source>
</evidence>
<organism evidence="8 9">
    <name type="scientific">Acuticoccus mangrovi</name>
    <dbReference type="NCBI Taxonomy" id="2796142"/>
    <lineage>
        <taxon>Bacteria</taxon>
        <taxon>Pseudomonadati</taxon>
        <taxon>Pseudomonadota</taxon>
        <taxon>Alphaproteobacteria</taxon>
        <taxon>Hyphomicrobiales</taxon>
        <taxon>Amorphaceae</taxon>
        <taxon>Acuticoccus</taxon>
    </lineage>
</organism>
<comment type="pathway">
    <text evidence="2">Glycan biosynthesis; alginate biosynthesis.</text>
</comment>
<protein>
    <recommendedName>
        <fullName evidence="7">AlgX/AlgJ SGNH hydrolase-like domain-containing protein</fullName>
    </recommendedName>
</protein>
<dbReference type="RefSeq" id="WP_198883146.1">
    <property type="nucleotide sequence ID" value="NZ_JAEKJA010000013.1"/>
</dbReference>
<name>A0A934IRD2_9HYPH</name>